<evidence type="ECO:0000313" key="2">
    <source>
        <dbReference type="EMBL" id="EGX43361.1"/>
    </source>
</evidence>
<reference evidence="2 3" key="1">
    <citation type="journal article" date="2011" name="PLoS Pathog.">
        <title>Genomic and proteomic analyses of the fungus Arthrobotrys oligospora provide insights into nematode-trap formation.</title>
        <authorList>
            <person name="Yang J."/>
            <person name="Wang L."/>
            <person name="Ji X."/>
            <person name="Feng Y."/>
            <person name="Li X."/>
            <person name="Zou C."/>
            <person name="Xu J."/>
            <person name="Ren Y."/>
            <person name="Mi Q."/>
            <person name="Wu J."/>
            <person name="Liu S."/>
            <person name="Liu Y."/>
            <person name="Huang X."/>
            <person name="Wang H."/>
            <person name="Niu X."/>
            <person name="Li J."/>
            <person name="Liang L."/>
            <person name="Luo Y."/>
            <person name="Ji K."/>
            <person name="Zhou W."/>
            <person name="Yu Z."/>
            <person name="Li G."/>
            <person name="Liu Y."/>
            <person name="Li L."/>
            <person name="Qiao M."/>
            <person name="Feng L."/>
            <person name="Zhang K.-Q."/>
        </authorList>
    </citation>
    <scope>NUCLEOTIDE SEQUENCE [LARGE SCALE GENOMIC DNA]</scope>
    <source>
        <strain evidence="3">ATCC 24927 / CBS 115.81 / DSM 1491</strain>
    </source>
</reference>
<keyword evidence="3" id="KW-1185">Reference proteome</keyword>
<sequence length="73" mass="8562">MNSSVKIKRKRPIVIEIESSPEPEPKPKRRRIVTPREEEEDYGDGYFVSPTQRLSALERLRMARGLLKTREPL</sequence>
<gene>
    <name evidence="2" type="ORF">AOL_s00215g97</name>
</gene>
<organism evidence="2 3">
    <name type="scientific">Arthrobotrys oligospora (strain ATCC 24927 / CBS 115.81 / DSM 1491)</name>
    <name type="common">Nematode-trapping fungus</name>
    <name type="synonym">Didymozoophaga oligospora</name>
    <dbReference type="NCBI Taxonomy" id="756982"/>
    <lineage>
        <taxon>Eukaryota</taxon>
        <taxon>Fungi</taxon>
        <taxon>Dikarya</taxon>
        <taxon>Ascomycota</taxon>
        <taxon>Pezizomycotina</taxon>
        <taxon>Orbiliomycetes</taxon>
        <taxon>Orbiliales</taxon>
        <taxon>Orbiliaceae</taxon>
        <taxon>Orbilia</taxon>
        <taxon>Orbilia oligospora</taxon>
    </lineage>
</organism>
<proteinExistence type="predicted"/>
<evidence type="ECO:0000313" key="3">
    <source>
        <dbReference type="Proteomes" id="UP000008784"/>
    </source>
</evidence>
<dbReference type="RefSeq" id="XP_011127601.1">
    <property type="nucleotide sequence ID" value="XM_011129299.1"/>
</dbReference>
<dbReference type="HOGENOM" id="CLU_2704358_0_0_1"/>
<dbReference type="InParanoid" id="G1XTG8"/>
<feature type="region of interest" description="Disordered" evidence="1">
    <location>
        <begin position="18"/>
        <end position="47"/>
    </location>
</feature>
<dbReference type="EMBL" id="ADOT01000316">
    <property type="protein sequence ID" value="EGX43361.1"/>
    <property type="molecule type" value="Genomic_DNA"/>
</dbReference>
<name>G1XTG8_ARTOA</name>
<protein>
    <submittedName>
        <fullName evidence="2">Uncharacterized protein</fullName>
    </submittedName>
</protein>
<accession>G1XTG8</accession>
<dbReference type="GeneID" id="22899413"/>
<dbReference type="Proteomes" id="UP000008784">
    <property type="component" value="Unassembled WGS sequence"/>
</dbReference>
<dbReference type="AlphaFoldDB" id="G1XTG8"/>
<evidence type="ECO:0000256" key="1">
    <source>
        <dbReference type="SAM" id="MobiDB-lite"/>
    </source>
</evidence>
<comment type="caution">
    <text evidence="2">The sequence shown here is derived from an EMBL/GenBank/DDBJ whole genome shotgun (WGS) entry which is preliminary data.</text>
</comment>